<organism evidence="5 6">
    <name type="scientific">Bacillus kandeliae</name>
    <dbReference type="NCBI Taxonomy" id="3129297"/>
    <lineage>
        <taxon>Bacteria</taxon>
        <taxon>Bacillati</taxon>
        <taxon>Bacillota</taxon>
        <taxon>Bacilli</taxon>
        <taxon>Bacillales</taxon>
        <taxon>Bacillaceae</taxon>
        <taxon>Bacillus</taxon>
    </lineage>
</organism>
<dbReference type="Proteomes" id="UP001387364">
    <property type="component" value="Chromosome"/>
</dbReference>
<protein>
    <submittedName>
        <fullName evidence="5">Polysaccharide deacetylase family protein</fullName>
        <ecNumber evidence="5">3.-.-.-</ecNumber>
    </submittedName>
</protein>
<evidence type="ECO:0000256" key="2">
    <source>
        <dbReference type="ARBA" id="ARBA00022729"/>
    </source>
</evidence>
<accession>A0ABZ2NBZ8</accession>
<keyword evidence="6" id="KW-1185">Reference proteome</keyword>
<dbReference type="PANTHER" id="PTHR34216">
    <property type="match status" value="1"/>
</dbReference>
<dbReference type="Gene3D" id="3.20.20.370">
    <property type="entry name" value="Glycoside hydrolase/deacetylase"/>
    <property type="match status" value="1"/>
</dbReference>
<dbReference type="GO" id="GO:0016787">
    <property type="term" value="F:hydrolase activity"/>
    <property type="evidence" value="ECO:0007669"/>
    <property type="project" value="UniProtKB-KW"/>
</dbReference>
<dbReference type="InterPro" id="IPR051398">
    <property type="entry name" value="Polysacch_Deacetylase"/>
</dbReference>
<comment type="subcellular location">
    <subcellularLocation>
        <location evidence="1">Secreted</location>
    </subcellularLocation>
</comment>
<feature type="compositionally biased region" description="Basic and acidic residues" evidence="3">
    <location>
        <begin position="42"/>
        <end position="57"/>
    </location>
</feature>
<dbReference type="RefSeq" id="WP_338754624.1">
    <property type="nucleotide sequence ID" value="NZ_CP147404.1"/>
</dbReference>
<evidence type="ECO:0000313" key="5">
    <source>
        <dbReference type="EMBL" id="WXB94785.1"/>
    </source>
</evidence>
<evidence type="ECO:0000259" key="4">
    <source>
        <dbReference type="PROSITE" id="PS51677"/>
    </source>
</evidence>
<sequence length="334" mass="38370">MKKKVIVSIFSGTTIILLLLFSNVLANNNRLIENQEIESETISEKPSIEPTHREEHQTNPTTHSNQQEEQHINSNKNSLLPKIPVFMYHHFDKNIQNGVIADPAIFEEQMRLLKENGYTTLTTQDVIDIKNGKLSMPQKPIMITIDDGYESNYTYVYPILKKFNMKATIFIITDYIENPQNHPSEYPKMNWEQIQEMSDSGLVLFQAHTDILHTKYSSLLKPMVVNGEVETYEQYEQRVFNDVVKCKNILESRLGKPVTAFSYPNGLYSSSSEEIIKKAGYEMTVVTEPGLLDLQKDDSLYLVKRINIHGKASADSILTKIAEMEAKERYKVID</sequence>
<dbReference type="Pfam" id="PF01522">
    <property type="entry name" value="Polysacc_deac_1"/>
    <property type="match status" value="1"/>
</dbReference>
<dbReference type="CDD" id="cd10969">
    <property type="entry name" value="CE4_Ecf1_like_5s"/>
    <property type="match status" value="1"/>
</dbReference>
<dbReference type="PANTHER" id="PTHR34216:SF3">
    <property type="entry name" value="POLY-BETA-1,6-N-ACETYL-D-GLUCOSAMINE N-DEACETYLASE"/>
    <property type="match status" value="1"/>
</dbReference>
<name>A0ABZ2NBZ8_9BACI</name>
<dbReference type="InterPro" id="IPR002509">
    <property type="entry name" value="NODB_dom"/>
</dbReference>
<gene>
    <name evidence="5" type="ORF">WDJ61_09230</name>
</gene>
<keyword evidence="5" id="KW-0378">Hydrolase</keyword>
<reference evidence="5 6" key="1">
    <citation type="submission" date="2024-02" db="EMBL/GenBank/DDBJ databases">
        <title>Seven novel Bacillus-like species.</title>
        <authorList>
            <person name="Liu G."/>
        </authorList>
    </citation>
    <scope>NUCLEOTIDE SEQUENCE [LARGE SCALE GENOMIC DNA]</scope>
    <source>
        <strain evidence="5 6">FJAT-52991</strain>
    </source>
</reference>
<proteinExistence type="predicted"/>
<dbReference type="SUPFAM" id="SSF88713">
    <property type="entry name" value="Glycoside hydrolase/deacetylase"/>
    <property type="match status" value="1"/>
</dbReference>
<dbReference type="EC" id="3.-.-.-" evidence="5"/>
<dbReference type="PROSITE" id="PS51677">
    <property type="entry name" value="NODB"/>
    <property type="match status" value="1"/>
</dbReference>
<feature type="domain" description="NodB homology" evidence="4">
    <location>
        <begin position="139"/>
        <end position="334"/>
    </location>
</feature>
<dbReference type="EMBL" id="CP147404">
    <property type="protein sequence ID" value="WXB94785.1"/>
    <property type="molecule type" value="Genomic_DNA"/>
</dbReference>
<evidence type="ECO:0000256" key="1">
    <source>
        <dbReference type="ARBA" id="ARBA00004613"/>
    </source>
</evidence>
<feature type="region of interest" description="Disordered" evidence="3">
    <location>
        <begin position="38"/>
        <end position="73"/>
    </location>
</feature>
<keyword evidence="2" id="KW-0732">Signal</keyword>
<evidence type="ECO:0000256" key="3">
    <source>
        <dbReference type="SAM" id="MobiDB-lite"/>
    </source>
</evidence>
<evidence type="ECO:0000313" key="6">
    <source>
        <dbReference type="Proteomes" id="UP001387364"/>
    </source>
</evidence>
<dbReference type="InterPro" id="IPR011330">
    <property type="entry name" value="Glyco_hydro/deAcase_b/a-brl"/>
</dbReference>